<dbReference type="Gene3D" id="3.40.190.10">
    <property type="entry name" value="Periplasmic binding protein-like II"/>
    <property type="match status" value="2"/>
</dbReference>
<comment type="caution">
    <text evidence="3">The sequence shown here is derived from an EMBL/GenBank/DDBJ whole genome shotgun (WGS) entry which is preliminary data.</text>
</comment>
<dbReference type="InterPro" id="IPR024370">
    <property type="entry name" value="PBP_domain"/>
</dbReference>
<organism evidence="3 4">
    <name type="scientific">Paraburkholderia steynii</name>
    <dbReference type="NCBI Taxonomy" id="1245441"/>
    <lineage>
        <taxon>Bacteria</taxon>
        <taxon>Pseudomonadati</taxon>
        <taxon>Pseudomonadota</taxon>
        <taxon>Betaproteobacteria</taxon>
        <taxon>Burkholderiales</taxon>
        <taxon>Burkholderiaceae</taxon>
        <taxon>Paraburkholderia</taxon>
    </lineage>
</organism>
<name>A0A4R0XHF3_9BURK</name>
<dbReference type="Proteomes" id="UP000294200">
    <property type="component" value="Unassembled WGS sequence"/>
</dbReference>
<keyword evidence="1" id="KW-0732">Signal</keyword>
<evidence type="ECO:0000313" key="3">
    <source>
        <dbReference type="EMBL" id="TCG06479.1"/>
    </source>
</evidence>
<dbReference type="EMBL" id="MWML01000106">
    <property type="protein sequence ID" value="TCG06479.1"/>
    <property type="molecule type" value="Genomic_DNA"/>
</dbReference>
<dbReference type="Pfam" id="PF12849">
    <property type="entry name" value="PBP_like_2"/>
    <property type="match status" value="1"/>
</dbReference>
<proteinExistence type="predicted"/>
<sequence length="366" mass="39581">MKQGRRAGALRKAALTSVVAVAGLTVVSALTSSQAFALKYAAVEHHIKVDPSIPEWRPGEVHSEPEEELRLVGADVMDEITLGWMKLYRKAYPRLSLTMEAKASGSGGPALTDGKADLAPVGRELLPAEEKGFVDKFGYKPMAIRVATGSVGSLGKTATSVVLVDKGNPIKGLTMAQLDAIYSKTRNRGHADITRWGDLGLGGEWADRPIHLYGLKPVNGIEYFLKLNVLEGGEYKDNIQFVKGKGFTHAFTVAAEDMATHPGGLTYALLANVTPNVKVVPLAANEGGPFVAPTLGNVYTHTYPLSRYVYIFVNRKPGQPLEPKVKEFLKLVLSHQGQDVVAKEGVYIPLTPTVVREELARLDNID</sequence>
<dbReference type="SUPFAM" id="SSF53850">
    <property type="entry name" value="Periplasmic binding protein-like II"/>
    <property type="match status" value="1"/>
</dbReference>
<evidence type="ECO:0000259" key="2">
    <source>
        <dbReference type="Pfam" id="PF12849"/>
    </source>
</evidence>
<dbReference type="PANTHER" id="PTHR30570:SF6">
    <property type="entry name" value="PHOSPHATE-BINDING PROTEIN PSTS"/>
    <property type="match status" value="1"/>
</dbReference>
<dbReference type="InterPro" id="IPR050811">
    <property type="entry name" value="Phosphate_ABC_transporter"/>
</dbReference>
<keyword evidence="4" id="KW-1185">Reference proteome</keyword>
<protein>
    <submittedName>
        <fullName evidence="3">Phosphate ABC transporter substrate-binding protein, PhoT family</fullName>
    </submittedName>
</protein>
<evidence type="ECO:0000256" key="1">
    <source>
        <dbReference type="ARBA" id="ARBA00022729"/>
    </source>
</evidence>
<dbReference type="PANTHER" id="PTHR30570">
    <property type="entry name" value="PERIPLASMIC PHOSPHATE BINDING COMPONENT OF PHOSPHATE ABC TRANSPORTER"/>
    <property type="match status" value="1"/>
</dbReference>
<accession>A0A4R0XHF3</accession>
<evidence type="ECO:0000313" key="4">
    <source>
        <dbReference type="Proteomes" id="UP000294200"/>
    </source>
</evidence>
<gene>
    <name evidence="3" type="ORF">BZM27_26030</name>
</gene>
<feature type="domain" description="PBP" evidence="2">
    <location>
        <begin position="67"/>
        <end position="334"/>
    </location>
</feature>
<dbReference type="AlphaFoldDB" id="A0A4R0XHF3"/>
<reference evidence="3 4" key="1">
    <citation type="submission" date="2017-02" db="EMBL/GenBank/DDBJ databases">
        <title>Paraburkholderia sophoroidis sp. nov. and Paraburkholderia steynii sp. nov. rhizobial symbionts of the fynbos legume Hypocalyptus sophoroides.</title>
        <authorList>
            <person name="Steenkamp E.T."/>
            <person name="Beukes C.W."/>
            <person name="Van Zyl E."/>
            <person name="Avontuur J."/>
            <person name="Chan W.Y."/>
            <person name="Hassen A."/>
            <person name="Palmer M."/>
            <person name="Mthombeni L."/>
            <person name="Phalane F."/>
            <person name="Sereme K."/>
            <person name="Venter S.N."/>
        </authorList>
    </citation>
    <scope>NUCLEOTIDE SEQUENCE [LARGE SCALE GENOMIC DNA]</scope>
    <source>
        <strain evidence="3 4">HC1.1ba</strain>
    </source>
</reference>